<evidence type="ECO:0000313" key="13">
    <source>
        <dbReference type="EMBL" id="GAA95634.1"/>
    </source>
</evidence>
<keyword evidence="7 9" id="KW-0342">GTP-binding</keyword>
<dbReference type="Gene3D" id="1.10.287.600">
    <property type="entry name" value="Helix hairpin bin"/>
    <property type="match status" value="1"/>
</dbReference>
<dbReference type="CDD" id="cd02188">
    <property type="entry name" value="gamma_tubulin"/>
    <property type="match status" value="1"/>
</dbReference>
<dbReference type="Pfam" id="PF03953">
    <property type="entry name" value="Tubulin_C"/>
    <property type="match status" value="1"/>
</dbReference>
<evidence type="ECO:0000313" key="14">
    <source>
        <dbReference type="Proteomes" id="UP000009131"/>
    </source>
</evidence>
<feature type="domain" description="Tubulin/FtsZ 2-layer sandwich" evidence="12">
    <location>
        <begin position="285"/>
        <end position="430"/>
    </location>
</feature>
<dbReference type="InterPro" id="IPR003008">
    <property type="entry name" value="Tubulin_FtsZ_GTPase"/>
</dbReference>
<dbReference type="InterPro" id="IPR023123">
    <property type="entry name" value="Tubulin_C"/>
</dbReference>
<keyword evidence="14" id="KW-1185">Reference proteome</keyword>
<dbReference type="PRINTS" id="PR01161">
    <property type="entry name" value="TUBULIN"/>
</dbReference>
<dbReference type="GO" id="GO:0005816">
    <property type="term" value="C:spindle pole body"/>
    <property type="evidence" value="ECO:0007669"/>
    <property type="project" value="UniProtKB-SubCell"/>
</dbReference>
<dbReference type="SUPFAM" id="SSF55307">
    <property type="entry name" value="Tubulin C-terminal domain-like"/>
    <property type="match status" value="1"/>
</dbReference>
<accession>G7DYH4</accession>
<dbReference type="InterPro" id="IPR002454">
    <property type="entry name" value="Gamma_tubulin"/>
</dbReference>
<proteinExistence type="inferred from homology"/>
<dbReference type="Gene3D" id="3.40.50.1440">
    <property type="entry name" value="Tubulin/FtsZ, GTPase domain"/>
    <property type="match status" value="1"/>
</dbReference>
<dbReference type="GO" id="GO:0005874">
    <property type="term" value="C:microtubule"/>
    <property type="evidence" value="ECO:0007669"/>
    <property type="project" value="UniProtKB-KW"/>
</dbReference>
<dbReference type="AlphaFoldDB" id="G7DYH4"/>
<dbReference type="EMBL" id="BABT02000062">
    <property type="protein sequence ID" value="GAA95634.1"/>
    <property type="molecule type" value="Genomic_DNA"/>
</dbReference>
<keyword evidence="6 9" id="KW-0547">Nucleotide-binding</keyword>
<evidence type="ECO:0000256" key="3">
    <source>
        <dbReference type="ARBA" id="ARBA00018848"/>
    </source>
</evidence>
<evidence type="ECO:0000256" key="9">
    <source>
        <dbReference type="RuleBase" id="RU000352"/>
    </source>
</evidence>
<dbReference type="SMART" id="SM00864">
    <property type="entry name" value="Tubulin"/>
    <property type="match status" value="1"/>
</dbReference>
<dbReference type="InterPro" id="IPR017975">
    <property type="entry name" value="Tubulin_CS"/>
</dbReference>
<dbReference type="SUPFAM" id="SSF52490">
    <property type="entry name" value="Tubulin nucleotide-binding domain-like"/>
    <property type="match status" value="1"/>
</dbReference>
<evidence type="ECO:0000259" key="12">
    <source>
        <dbReference type="SMART" id="SM00865"/>
    </source>
</evidence>
<keyword evidence="8" id="KW-0206">Cytoskeleton</keyword>
<dbReference type="InterPro" id="IPR000217">
    <property type="entry name" value="Tubulin"/>
</dbReference>
<evidence type="ECO:0000256" key="1">
    <source>
        <dbReference type="ARBA" id="ARBA00004317"/>
    </source>
</evidence>
<dbReference type="FunFam" id="1.10.287.600:FF:000004">
    <property type="entry name" value="Tubulin gamma chain"/>
    <property type="match status" value="1"/>
</dbReference>
<dbReference type="InterPro" id="IPR036525">
    <property type="entry name" value="Tubulin/FtsZ_GTPase_sf"/>
</dbReference>
<dbReference type="GO" id="GO:0000930">
    <property type="term" value="C:gamma-tubulin complex"/>
    <property type="evidence" value="ECO:0007669"/>
    <property type="project" value="InterPro"/>
</dbReference>
<organism evidence="13 14">
    <name type="scientific">Mixia osmundae (strain CBS 9802 / IAM 14324 / JCM 22182 / KY 12970)</name>
    <dbReference type="NCBI Taxonomy" id="764103"/>
    <lineage>
        <taxon>Eukaryota</taxon>
        <taxon>Fungi</taxon>
        <taxon>Dikarya</taxon>
        <taxon>Basidiomycota</taxon>
        <taxon>Pucciniomycotina</taxon>
        <taxon>Mixiomycetes</taxon>
        <taxon>Mixiales</taxon>
        <taxon>Mixiaceae</taxon>
        <taxon>Mixia</taxon>
    </lineage>
</organism>
<feature type="region of interest" description="Disordered" evidence="10">
    <location>
        <begin position="47"/>
        <end position="75"/>
    </location>
</feature>
<dbReference type="SMART" id="SM00865">
    <property type="entry name" value="Tubulin_C"/>
    <property type="match status" value="1"/>
</dbReference>
<comment type="subcellular location">
    <subcellularLocation>
        <location evidence="1">Cytoplasm</location>
        <location evidence="1">Cytoskeleton</location>
        <location evidence="1">Microtubule organizing center</location>
        <location evidence="1">Spindle pole body</location>
    </subcellularLocation>
</comment>
<dbReference type="FunCoup" id="G7DYH4">
    <property type="interactions" value="284"/>
</dbReference>
<dbReference type="InterPro" id="IPR037103">
    <property type="entry name" value="Tubulin/FtsZ-like_C"/>
</dbReference>
<reference evidence="13 14" key="1">
    <citation type="journal article" date="2011" name="J. Gen. Appl. Microbiol.">
        <title>Draft genome sequencing of the enigmatic basidiomycete Mixia osmundae.</title>
        <authorList>
            <person name="Nishida H."/>
            <person name="Nagatsuka Y."/>
            <person name="Sugiyama J."/>
        </authorList>
    </citation>
    <scope>NUCLEOTIDE SEQUENCE [LARGE SCALE GENOMIC DNA]</scope>
    <source>
        <strain evidence="14">CBS 9802 / IAM 14324 / JCM 22182 / KY 12970</strain>
    </source>
</reference>
<dbReference type="PANTHER" id="PTHR11588">
    <property type="entry name" value="TUBULIN"/>
    <property type="match status" value="1"/>
</dbReference>
<feature type="compositionally biased region" description="Low complexity" evidence="10">
    <location>
        <begin position="60"/>
        <end position="75"/>
    </location>
</feature>
<dbReference type="PRINTS" id="PR01164">
    <property type="entry name" value="GAMMATUBULIN"/>
</dbReference>
<evidence type="ECO:0000256" key="6">
    <source>
        <dbReference type="ARBA" id="ARBA00022741"/>
    </source>
</evidence>
<name>G7DYH4_MIXOS</name>
<dbReference type="OMA" id="HRYISIL"/>
<dbReference type="FunFam" id="3.30.1330.20:FF:000003">
    <property type="entry name" value="Tubulin gamma chain"/>
    <property type="match status" value="1"/>
</dbReference>
<dbReference type="GO" id="GO:0007020">
    <property type="term" value="P:microtubule nucleation"/>
    <property type="evidence" value="ECO:0007669"/>
    <property type="project" value="InterPro"/>
</dbReference>
<dbReference type="STRING" id="764103.G7DYH4"/>
<dbReference type="InterPro" id="IPR018316">
    <property type="entry name" value="Tubulin/FtsZ_2-layer-sand-dom"/>
</dbReference>
<evidence type="ECO:0000256" key="8">
    <source>
        <dbReference type="ARBA" id="ARBA00023212"/>
    </source>
</evidence>
<evidence type="ECO:0000256" key="2">
    <source>
        <dbReference type="ARBA" id="ARBA00009636"/>
    </source>
</evidence>
<sequence>MPRELLTISAGQCGNSIASQFWAQLCAEHNIGQDGVDLSLATHGGTSLAPLETGPTEAQPVGSRPGSRASSSSLASRVEDRKDVFFYQADDAQYVPRAIMIDTEPRVITAIRDGPFGGLFNPENIYISREGGGAGNNWAKGRACGEEVYEQIFEMIDREVDGSDSLEGFMMLHSVAGGTGSGLGSFALERLNDRYPKKLLQTYSVFPDTGPNKGSDIVVQPYNSLLTLKRLVQEADSVVVVDNGALGRIASDRLHVQDASYSQTNQLVSTVMSASTAPLRFPGYMNNDLTGMMASLIPTPRCHFLVTSYTPFTSNDVLNSKTIRKTTVLDVMRRLLQDKNRMVTVAHGARTSCYISMLNIIQGDVDPTEVHKSLLRIRERELANFIPWGPASIQVALSRRSPHVQTSHKVSGLMLANHTSIASMLEKSVEQFDSLMKRKAFIDQYKREAFFEHSLDDFYEAREVAMQLIGEYRACESPNYLEYANDKPA</sequence>
<protein>
    <recommendedName>
        <fullName evidence="3 9">Tubulin gamma chain</fullName>
    </recommendedName>
</protein>
<dbReference type="PROSITE" id="PS00227">
    <property type="entry name" value="TUBULIN"/>
    <property type="match status" value="1"/>
</dbReference>
<evidence type="ECO:0000256" key="7">
    <source>
        <dbReference type="ARBA" id="ARBA00023134"/>
    </source>
</evidence>
<comment type="similarity">
    <text evidence="2 9">Belongs to the tubulin family.</text>
</comment>
<dbReference type="InterPro" id="IPR008280">
    <property type="entry name" value="Tub_FtsZ_C"/>
</dbReference>
<dbReference type="InParanoid" id="G7DYH4"/>
<dbReference type="RefSeq" id="XP_014570128.1">
    <property type="nucleotide sequence ID" value="XM_014714642.1"/>
</dbReference>
<evidence type="ECO:0000256" key="5">
    <source>
        <dbReference type="ARBA" id="ARBA00022701"/>
    </source>
</evidence>
<dbReference type="GO" id="GO:0031122">
    <property type="term" value="P:cytoplasmic microtubule organization"/>
    <property type="evidence" value="ECO:0007669"/>
    <property type="project" value="InterPro"/>
</dbReference>
<keyword evidence="4" id="KW-0963">Cytoplasm</keyword>
<comment type="function">
    <text evidence="9">Tubulin is the major constituent of microtubules, protein filaments consisting of alpha- and beta-tubulin heterodimers. Gamma-tubulin is a key component of the gamma-tubulin ring complex (gTuRC) which mediates microtubule nucleation. The gTuRC regulates the minus-end nucleation of alpha-beta tubulin heterodimers that grow into microtubule protafilaments, a critical step in centrosome duplication and spindle formation.</text>
</comment>
<reference evidence="13 14" key="2">
    <citation type="journal article" date="2012" name="Open Biol.">
        <title>Characteristics of nucleosomes and linker DNA regions on the genome of the basidiomycete Mixia osmundae revealed by mono- and dinucleosome mapping.</title>
        <authorList>
            <person name="Nishida H."/>
            <person name="Kondo S."/>
            <person name="Matsumoto T."/>
            <person name="Suzuki Y."/>
            <person name="Yoshikawa H."/>
            <person name="Taylor T.D."/>
            <person name="Sugiyama J."/>
        </authorList>
    </citation>
    <scope>NUCLEOTIDE SEQUENCE [LARGE SCALE GENOMIC DNA]</scope>
    <source>
        <strain evidence="14">CBS 9802 / IAM 14324 / JCM 22182 / KY 12970</strain>
    </source>
</reference>
<feature type="domain" description="Tubulin/FtsZ GTPase" evidence="11">
    <location>
        <begin position="82"/>
        <end position="283"/>
    </location>
</feature>
<evidence type="ECO:0000259" key="11">
    <source>
        <dbReference type="SMART" id="SM00864"/>
    </source>
</evidence>
<dbReference type="eggNOG" id="KOG1374">
    <property type="taxonomic scope" value="Eukaryota"/>
</dbReference>
<comment type="caution">
    <text evidence="13">The sequence shown here is derived from an EMBL/GenBank/DDBJ whole genome shotgun (WGS) entry which is preliminary data.</text>
</comment>
<keyword evidence="5 9" id="KW-0493">Microtubule</keyword>
<dbReference type="Pfam" id="PF00091">
    <property type="entry name" value="Tubulin"/>
    <property type="match status" value="1"/>
</dbReference>
<evidence type="ECO:0000256" key="4">
    <source>
        <dbReference type="ARBA" id="ARBA00022490"/>
    </source>
</evidence>
<evidence type="ECO:0000256" key="10">
    <source>
        <dbReference type="SAM" id="MobiDB-lite"/>
    </source>
</evidence>
<dbReference type="GO" id="GO:0005525">
    <property type="term" value="F:GTP binding"/>
    <property type="evidence" value="ECO:0007669"/>
    <property type="project" value="UniProtKB-UniRule"/>
</dbReference>
<dbReference type="Gene3D" id="3.30.1330.20">
    <property type="entry name" value="Tubulin/FtsZ, C-terminal domain"/>
    <property type="match status" value="1"/>
</dbReference>
<dbReference type="Proteomes" id="UP000009131">
    <property type="component" value="Unassembled WGS sequence"/>
</dbReference>
<dbReference type="HOGENOM" id="CLU_015718_1_0_1"/>
<dbReference type="OrthoDB" id="10249382at2759"/>
<gene>
    <name evidence="13" type="primary">Mo02290</name>
    <name evidence="13" type="ORF">E5Q_02290</name>
</gene>
<dbReference type="SMR" id="G7DYH4"/>